<evidence type="ECO:0000313" key="4">
    <source>
        <dbReference type="Proteomes" id="UP001190700"/>
    </source>
</evidence>
<keyword evidence="4" id="KW-1185">Reference proteome</keyword>
<name>A0AAE0GEH0_9CHLO</name>
<feature type="region of interest" description="Disordered" evidence="1">
    <location>
        <begin position="1"/>
        <end position="21"/>
    </location>
</feature>
<dbReference type="AlphaFoldDB" id="A0AAE0GEH0"/>
<dbReference type="Proteomes" id="UP001190700">
    <property type="component" value="Unassembled WGS sequence"/>
</dbReference>
<accession>A0AAE0GEH0</accession>
<protein>
    <submittedName>
        <fullName evidence="3">Uncharacterized protein</fullName>
    </submittedName>
</protein>
<keyword evidence="2" id="KW-0812">Transmembrane</keyword>
<organism evidence="3 4">
    <name type="scientific">Cymbomonas tetramitiformis</name>
    <dbReference type="NCBI Taxonomy" id="36881"/>
    <lineage>
        <taxon>Eukaryota</taxon>
        <taxon>Viridiplantae</taxon>
        <taxon>Chlorophyta</taxon>
        <taxon>Pyramimonadophyceae</taxon>
        <taxon>Pyramimonadales</taxon>
        <taxon>Pyramimonadaceae</taxon>
        <taxon>Cymbomonas</taxon>
    </lineage>
</organism>
<gene>
    <name evidence="3" type="ORF">CYMTET_15367</name>
</gene>
<evidence type="ECO:0000256" key="2">
    <source>
        <dbReference type="SAM" id="Phobius"/>
    </source>
</evidence>
<sequence length="242" mass="26341">MSSSQNNVGLDKQVLTHRRKSGFKKAVLRTLALSGKTSGDRGKEQLPETPTSAQRNSRKRESILAGRNTIKRMCAEQVSEESLSSDALASDLPEHNVQQLSPIVRDGTVPALPTVAMLLSNLSSDEVLSLTARRYSAGSVADTSDSEPPSPLKVAPVTPPSKTAAAAPLSASMRHPSMSLTYKNPTRAAHHMMSAKRTTWLYKEYTTWQRSLVVVVLYLCLFLTMGLLQRIPVPPSSFKVPS</sequence>
<reference evidence="3 4" key="1">
    <citation type="journal article" date="2015" name="Genome Biol. Evol.">
        <title>Comparative Genomics of a Bacterivorous Green Alga Reveals Evolutionary Causalities and Consequences of Phago-Mixotrophic Mode of Nutrition.</title>
        <authorList>
            <person name="Burns J.A."/>
            <person name="Paasch A."/>
            <person name="Narechania A."/>
            <person name="Kim E."/>
        </authorList>
    </citation>
    <scope>NUCLEOTIDE SEQUENCE [LARGE SCALE GENOMIC DNA]</scope>
    <source>
        <strain evidence="3 4">PLY_AMNH</strain>
    </source>
</reference>
<keyword evidence="2" id="KW-1133">Transmembrane helix</keyword>
<dbReference type="EMBL" id="LGRX02006489">
    <property type="protein sequence ID" value="KAK3276568.1"/>
    <property type="molecule type" value="Genomic_DNA"/>
</dbReference>
<feature type="region of interest" description="Disordered" evidence="1">
    <location>
        <begin position="139"/>
        <end position="170"/>
    </location>
</feature>
<evidence type="ECO:0000256" key="1">
    <source>
        <dbReference type="SAM" id="MobiDB-lite"/>
    </source>
</evidence>
<feature type="region of interest" description="Disordered" evidence="1">
    <location>
        <begin position="34"/>
        <end position="64"/>
    </location>
</feature>
<evidence type="ECO:0000313" key="3">
    <source>
        <dbReference type="EMBL" id="KAK3276568.1"/>
    </source>
</evidence>
<keyword evidence="2" id="KW-0472">Membrane</keyword>
<proteinExistence type="predicted"/>
<comment type="caution">
    <text evidence="3">The sequence shown here is derived from an EMBL/GenBank/DDBJ whole genome shotgun (WGS) entry which is preliminary data.</text>
</comment>
<feature type="transmembrane region" description="Helical" evidence="2">
    <location>
        <begin position="212"/>
        <end position="231"/>
    </location>
</feature>